<dbReference type="HOGENOM" id="CLU_434733_0_0_1"/>
<sequence>MTRSRNRNNRQPAHEHAQPLSPRSQHNSPSLARRLPHSYTSPYPTTTSNSNQFQHQFQHQYPFQEDDDPQYDDHPPANAKPATPAKPQASMSPASRLAWNLKVLQRHDPSIHSILDQVSYAVLYNYNFDTNSDGSLVGWEKRGVEGSMFIYERKTEPRYGFFILNRNGIGNFIQTMSKDDDLELTDDDDYIIFRSNSTIDPLSANQANLCVGLWIFEQVARRRIADYMMELHALIQREASAASDAAAAAGSTSTPAPASGPAVKSTPTPASAQPQSQSQSQSQSHQPPGPTEARPLDSLFSRIRITSENLDRAQPLAAQQQVNSNDGDGGGGGTGGGGGGGGGTGSTGATGDADILGALLNMLPKSATASAHLASGAAAPSTPAKGTVTTTTVSAPASYRRTALNKTPVSVPRTPSPEELINPNTRGVGRGHESPASPTSFSPVPAPAHTPAAPSRSVFDAPKVNGARNGNTNGNGNGSGNGRQPLRERPLVPFDMSFAAEPLEAPPSPSRFPSQHQHRRNMVVNHPKQMQRERERDRDRERERGRERGGERETYTPVNTKMVSTLEREKVCGAVVDVFEGKESKEGGEGVPRRNDFVRELLALIHTDSKFVDELYASYVRKVESESGS</sequence>
<feature type="compositionally biased region" description="Gly residues" evidence="5">
    <location>
        <begin position="327"/>
        <end position="346"/>
    </location>
</feature>
<feature type="region of interest" description="Disordered" evidence="5">
    <location>
        <begin position="311"/>
        <end position="346"/>
    </location>
</feature>
<feature type="region of interest" description="Disordered" evidence="5">
    <location>
        <begin position="377"/>
        <end position="488"/>
    </location>
</feature>
<dbReference type="CDD" id="cd09804">
    <property type="entry name" value="Dcp1"/>
    <property type="match status" value="1"/>
</dbReference>
<proteinExistence type="inferred from homology"/>
<name>A0A067MFT2_BOTB1</name>
<dbReference type="Proteomes" id="UP000027195">
    <property type="component" value="Unassembled WGS sequence"/>
</dbReference>
<evidence type="ECO:0000256" key="5">
    <source>
        <dbReference type="SAM" id="MobiDB-lite"/>
    </source>
</evidence>
<evidence type="ECO:0000256" key="3">
    <source>
        <dbReference type="ARBA" id="ARBA00022490"/>
    </source>
</evidence>
<evidence type="ECO:0000256" key="1">
    <source>
        <dbReference type="ARBA" id="ARBA00004496"/>
    </source>
</evidence>
<feature type="compositionally biased region" description="Polar residues" evidence="5">
    <location>
        <begin position="21"/>
        <end position="30"/>
    </location>
</feature>
<dbReference type="Gene3D" id="2.30.29.30">
    <property type="entry name" value="Pleckstrin-homology domain (PH domain)/Phosphotyrosine-binding domain (PTB)"/>
    <property type="match status" value="1"/>
</dbReference>
<evidence type="ECO:0000313" key="7">
    <source>
        <dbReference type="Proteomes" id="UP000027195"/>
    </source>
</evidence>
<dbReference type="PANTHER" id="PTHR16290">
    <property type="entry name" value="TRANSCRIPTION FACTOR SMIF DECAPPING ENZYME DCP1"/>
    <property type="match status" value="1"/>
</dbReference>
<dbReference type="OrthoDB" id="440673at2759"/>
<dbReference type="GO" id="GO:0000932">
    <property type="term" value="C:P-body"/>
    <property type="evidence" value="ECO:0007669"/>
    <property type="project" value="TreeGrafter"/>
</dbReference>
<feature type="compositionally biased region" description="Low complexity" evidence="5">
    <location>
        <begin position="246"/>
        <end position="286"/>
    </location>
</feature>
<accession>A0A067MFT2</accession>
<evidence type="ECO:0000313" key="6">
    <source>
        <dbReference type="EMBL" id="KDQ10421.1"/>
    </source>
</evidence>
<evidence type="ECO:0000256" key="4">
    <source>
        <dbReference type="ARBA" id="ARBA00022664"/>
    </source>
</evidence>
<keyword evidence="7" id="KW-1185">Reference proteome</keyword>
<dbReference type="GO" id="GO:0006397">
    <property type="term" value="P:mRNA processing"/>
    <property type="evidence" value="ECO:0007669"/>
    <property type="project" value="UniProtKB-KW"/>
</dbReference>
<dbReference type="InterPro" id="IPR011993">
    <property type="entry name" value="PH-like_dom_sf"/>
</dbReference>
<keyword evidence="4" id="KW-0507">mRNA processing</keyword>
<evidence type="ECO:0000256" key="2">
    <source>
        <dbReference type="ARBA" id="ARBA00008778"/>
    </source>
</evidence>
<reference evidence="7" key="1">
    <citation type="journal article" date="2014" name="Proc. Natl. Acad. Sci. U.S.A.">
        <title>Extensive sampling of basidiomycete genomes demonstrates inadequacy of the white-rot/brown-rot paradigm for wood decay fungi.</title>
        <authorList>
            <person name="Riley R."/>
            <person name="Salamov A.A."/>
            <person name="Brown D.W."/>
            <person name="Nagy L.G."/>
            <person name="Floudas D."/>
            <person name="Held B.W."/>
            <person name="Levasseur A."/>
            <person name="Lombard V."/>
            <person name="Morin E."/>
            <person name="Otillar R."/>
            <person name="Lindquist E.A."/>
            <person name="Sun H."/>
            <person name="LaButti K.M."/>
            <person name="Schmutz J."/>
            <person name="Jabbour D."/>
            <person name="Luo H."/>
            <person name="Baker S.E."/>
            <person name="Pisabarro A.G."/>
            <person name="Walton J.D."/>
            <person name="Blanchette R.A."/>
            <person name="Henrissat B."/>
            <person name="Martin F."/>
            <person name="Cullen D."/>
            <person name="Hibbett D.S."/>
            <person name="Grigoriev I.V."/>
        </authorList>
    </citation>
    <scope>NUCLEOTIDE SEQUENCE [LARGE SCALE GENOMIC DNA]</scope>
    <source>
        <strain evidence="7">FD-172 SS1</strain>
    </source>
</reference>
<dbReference type="Pfam" id="PF06058">
    <property type="entry name" value="DCP1"/>
    <property type="match status" value="1"/>
</dbReference>
<dbReference type="InParanoid" id="A0A067MFT2"/>
<dbReference type="EMBL" id="KL198068">
    <property type="protein sequence ID" value="KDQ10421.1"/>
    <property type="molecule type" value="Genomic_DNA"/>
</dbReference>
<dbReference type="AlphaFoldDB" id="A0A067MFT2"/>
<dbReference type="InterPro" id="IPR010334">
    <property type="entry name" value="Dcp1"/>
</dbReference>
<dbReference type="GO" id="GO:0000290">
    <property type="term" value="P:deadenylation-dependent decapping of nuclear-transcribed mRNA"/>
    <property type="evidence" value="ECO:0007669"/>
    <property type="project" value="InterPro"/>
</dbReference>
<dbReference type="SUPFAM" id="SSF50729">
    <property type="entry name" value="PH domain-like"/>
    <property type="match status" value="1"/>
</dbReference>
<protein>
    <recommendedName>
        <fullName evidence="8">mRNA-decapping enzyme C-terminal domain-containing protein</fullName>
    </recommendedName>
</protein>
<dbReference type="GO" id="GO:0003729">
    <property type="term" value="F:mRNA binding"/>
    <property type="evidence" value="ECO:0007669"/>
    <property type="project" value="TreeGrafter"/>
</dbReference>
<organism evidence="6 7">
    <name type="scientific">Botryobasidium botryosum (strain FD-172 SS1)</name>
    <dbReference type="NCBI Taxonomy" id="930990"/>
    <lineage>
        <taxon>Eukaryota</taxon>
        <taxon>Fungi</taxon>
        <taxon>Dikarya</taxon>
        <taxon>Basidiomycota</taxon>
        <taxon>Agaricomycotina</taxon>
        <taxon>Agaricomycetes</taxon>
        <taxon>Cantharellales</taxon>
        <taxon>Botryobasidiaceae</taxon>
        <taxon>Botryobasidium</taxon>
    </lineage>
</organism>
<feature type="compositionally biased region" description="Low complexity" evidence="5">
    <location>
        <begin position="76"/>
        <end position="89"/>
    </location>
</feature>
<feature type="region of interest" description="Disordered" evidence="5">
    <location>
        <begin position="501"/>
        <end position="553"/>
    </location>
</feature>
<keyword evidence="3" id="KW-0963">Cytoplasm</keyword>
<feature type="region of interest" description="Disordered" evidence="5">
    <location>
        <begin position="246"/>
        <end position="295"/>
    </location>
</feature>
<dbReference type="STRING" id="930990.A0A067MFT2"/>
<comment type="subcellular location">
    <subcellularLocation>
        <location evidence="1">Cytoplasm</location>
    </subcellularLocation>
</comment>
<gene>
    <name evidence="6" type="ORF">BOTBODRAFT_36326</name>
</gene>
<dbReference type="GO" id="GO:0031087">
    <property type="term" value="P:deadenylation-independent decapping of nuclear-transcribed mRNA"/>
    <property type="evidence" value="ECO:0007669"/>
    <property type="project" value="TreeGrafter"/>
</dbReference>
<dbReference type="PANTHER" id="PTHR16290:SF0">
    <property type="entry name" value="DECAPPING PROTEIN 1, ISOFORM A"/>
    <property type="match status" value="1"/>
</dbReference>
<evidence type="ECO:0008006" key="8">
    <source>
        <dbReference type="Google" id="ProtNLM"/>
    </source>
</evidence>
<feature type="compositionally biased region" description="Low complexity" evidence="5">
    <location>
        <begin position="38"/>
        <end position="60"/>
    </location>
</feature>
<comment type="similarity">
    <text evidence="2">Belongs to the DCP1 family.</text>
</comment>
<feature type="compositionally biased region" description="Low complexity" evidence="5">
    <location>
        <begin position="377"/>
        <end position="398"/>
    </location>
</feature>
<feature type="region of interest" description="Disordered" evidence="5">
    <location>
        <begin position="1"/>
        <end position="92"/>
    </location>
</feature>
<feature type="compositionally biased region" description="Basic and acidic residues" evidence="5">
    <location>
        <begin position="530"/>
        <end position="553"/>
    </location>
</feature>
<dbReference type="GO" id="GO:0008047">
    <property type="term" value="F:enzyme activator activity"/>
    <property type="evidence" value="ECO:0007669"/>
    <property type="project" value="InterPro"/>
</dbReference>